<dbReference type="EMBL" id="CAJNYD010004213">
    <property type="protein sequence ID" value="CAF3579424.1"/>
    <property type="molecule type" value="Genomic_DNA"/>
</dbReference>
<dbReference type="OrthoDB" id="6160824at2759"/>
<evidence type="ECO:0000313" key="4">
    <source>
        <dbReference type="EMBL" id="CAF3579424.1"/>
    </source>
</evidence>
<dbReference type="GO" id="GO:0007165">
    <property type="term" value="P:signal transduction"/>
    <property type="evidence" value="ECO:0007669"/>
    <property type="project" value="InterPro"/>
</dbReference>
<evidence type="ECO:0000313" key="5">
    <source>
        <dbReference type="EMBL" id="CAF4359503.1"/>
    </source>
</evidence>
<gene>
    <name evidence="3" type="ORF">GRG538_LOCUS17348</name>
    <name evidence="5" type="ORF">HFQ381_LOCUS17291</name>
    <name evidence="4" type="ORF">LUA448_LOCUS29367</name>
    <name evidence="7" type="ORF">QYT958_LOCUS20171</name>
    <name evidence="2" type="ORF">TIS948_LOCUS19315</name>
    <name evidence="6" type="ORF">UJA718_LOCUS18419</name>
</gene>
<proteinExistence type="predicted"/>
<reference evidence="3" key="1">
    <citation type="submission" date="2021-02" db="EMBL/GenBank/DDBJ databases">
        <authorList>
            <person name="Nowell W R."/>
        </authorList>
    </citation>
    <scope>NUCLEOTIDE SEQUENCE</scope>
</reference>
<dbReference type="EMBL" id="CAJOBR010003464">
    <property type="protein sequence ID" value="CAF4739087.1"/>
    <property type="molecule type" value="Genomic_DNA"/>
</dbReference>
<dbReference type="EMBL" id="CAJOBP010003121">
    <property type="protein sequence ID" value="CAF4391036.1"/>
    <property type="molecule type" value="Genomic_DNA"/>
</dbReference>
<keyword evidence="9" id="KW-1185">Reference proteome</keyword>
<dbReference type="Gene3D" id="1.25.10.10">
    <property type="entry name" value="Leucine-rich Repeat Variant"/>
    <property type="match status" value="1"/>
</dbReference>
<dbReference type="Proteomes" id="UP000663872">
    <property type="component" value="Unassembled WGS sequence"/>
</dbReference>
<dbReference type="Proteomes" id="UP000663825">
    <property type="component" value="Unassembled WGS sequence"/>
</dbReference>
<evidence type="ECO:0000313" key="9">
    <source>
        <dbReference type="Proteomes" id="UP000663873"/>
    </source>
</evidence>
<dbReference type="InterPro" id="IPR000157">
    <property type="entry name" value="TIR_dom"/>
</dbReference>
<evidence type="ECO:0000313" key="6">
    <source>
        <dbReference type="EMBL" id="CAF4391036.1"/>
    </source>
</evidence>
<evidence type="ECO:0000313" key="7">
    <source>
        <dbReference type="EMBL" id="CAF4739087.1"/>
    </source>
</evidence>
<dbReference type="EMBL" id="CAJNXB010003371">
    <property type="protein sequence ID" value="CAF3311370.1"/>
    <property type="molecule type" value="Genomic_DNA"/>
</dbReference>
<dbReference type="Proteomes" id="UP000663873">
    <property type="component" value="Unassembled WGS sequence"/>
</dbReference>
<dbReference type="Proteomes" id="UP000663851">
    <property type="component" value="Unassembled WGS sequence"/>
</dbReference>
<dbReference type="EMBL" id="CAJOBO010001275">
    <property type="protein sequence ID" value="CAF4359503.1"/>
    <property type="molecule type" value="Genomic_DNA"/>
</dbReference>
<evidence type="ECO:0000313" key="2">
    <source>
        <dbReference type="EMBL" id="CAF3311370.1"/>
    </source>
</evidence>
<sequence length="767" mass="89431">MTSTILSTLREFDYRDEKKLRSYFDDIMSRMPVDDDQYLSEVVNALIDVKFMCTDTIDHPLFVSMRNIFIETIKKSANDYELSRRIGQLFTQIMKNVTDENIHLVRQLFAEQNLADCSVKSLQNLLPTSNNNLIGSIEYMIDAYQTFQEDRPTVQNDPILLILIMPIFEFIKSAEYRNSFMQLSINHDELTRYQKLILVTCPKYIVSHWGQHHEEITSRTAQYMLNQTTEIFKHFLPSIDDWKEPIIWCTFWLILLCQNCANERLLSVYSAEHEKILECVLEIIQGKELWQLACQNSTSSEKRQKRAGQLFCYATLYIYTMSFLPELRDKLEENNTVPLLMKLTEVNFDKTQLHAYRALAVILTDNDIKQLANPARVTNVFVFYLKKSIDGIGLNQRLENSRLSLKILMQHEQIKDEFVKHTDGIPLLLRCATETRFDGTKIQLSALKILMSLTFNSEGKSLLLKNDNFIQYLKTLVASSKPPDLQKVANGILWRLFPKYEKHESNFKYDAMISYAHKDKEVCHRIYKTLAADNFRIWIDLEQMHGTIMQVMAEAVEQSNYVIVCMSDNYIVSPYCQAEAQYAFEQRRILIPLRVQAGYKPQGWLGFLLSGRMYIDFMKTNFNTAYAQLLSEFRLNQLDKKQNTTFVNHSNVSESPAVIDERITYSYSNDVLQRTPADVHNFLLDKQLNQMVPVCQQMDERKLTELYRLCHVNSPVLLQTLRSETKELHSTTLSTNIYLTFIHEMKNLIPEEISNKAVQQSVACTLL</sequence>
<organism evidence="3 8">
    <name type="scientific">Rotaria socialis</name>
    <dbReference type="NCBI Taxonomy" id="392032"/>
    <lineage>
        <taxon>Eukaryota</taxon>
        <taxon>Metazoa</taxon>
        <taxon>Spiralia</taxon>
        <taxon>Gnathifera</taxon>
        <taxon>Rotifera</taxon>
        <taxon>Eurotatoria</taxon>
        <taxon>Bdelloidea</taxon>
        <taxon>Philodinida</taxon>
        <taxon>Philodinidae</taxon>
        <taxon>Rotaria</taxon>
    </lineage>
</organism>
<dbReference type="SUPFAM" id="SSF48371">
    <property type="entry name" value="ARM repeat"/>
    <property type="match status" value="1"/>
</dbReference>
<dbReference type="PANTHER" id="PTHR46270">
    <property type="entry name" value="ARMADILLO-TYPE FOLD-RELATED"/>
    <property type="match status" value="1"/>
</dbReference>
<dbReference type="InterPro" id="IPR035897">
    <property type="entry name" value="Toll_tir_struct_dom_sf"/>
</dbReference>
<protein>
    <recommendedName>
        <fullName evidence="1">TIR domain-containing protein</fullName>
    </recommendedName>
</protein>
<evidence type="ECO:0000259" key="1">
    <source>
        <dbReference type="PROSITE" id="PS50104"/>
    </source>
</evidence>
<comment type="caution">
    <text evidence="3">The sequence shown here is derived from an EMBL/GenBank/DDBJ whole genome shotgun (WGS) entry which is preliminary data.</text>
</comment>
<dbReference type="InterPro" id="IPR011989">
    <property type="entry name" value="ARM-like"/>
</dbReference>
<name>A0A818GWG9_9BILA</name>
<dbReference type="SUPFAM" id="SSF52200">
    <property type="entry name" value="Toll/Interleukin receptor TIR domain"/>
    <property type="match status" value="1"/>
</dbReference>
<dbReference type="AlphaFoldDB" id="A0A818GWG9"/>
<dbReference type="Proteomes" id="UP000663833">
    <property type="component" value="Unassembled WGS sequence"/>
</dbReference>
<dbReference type="Proteomes" id="UP000663848">
    <property type="component" value="Unassembled WGS sequence"/>
</dbReference>
<feature type="domain" description="TIR" evidence="1">
    <location>
        <begin position="507"/>
        <end position="630"/>
    </location>
</feature>
<dbReference type="Pfam" id="PF13676">
    <property type="entry name" value="TIR_2"/>
    <property type="match status" value="1"/>
</dbReference>
<dbReference type="PANTHER" id="PTHR46270:SF2">
    <property type="entry name" value="TIR DOMAIN-CONTAINING PROTEIN"/>
    <property type="match status" value="1"/>
</dbReference>
<dbReference type="PROSITE" id="PS50104">
    <property type="entry name" value="TIR"/>
    <property type="match status" value="1"/>
</dbReference>
<dbReference type="InterPro" id="IPR016024">
    <property type="entry name" value="ARM-type_fold"/>
</dbReference>
<evidence type="ECO:0000313" key="8">
    <source>
        <dbReference type="Proteomes" id="UP000663872"/>
    </source>
</evidence>
<accession>A0A818GWG9</accession>
<evidence type="ECO:0000313" key="3">
    <source>
        <dbReference type="EMBL" id="CAF3496917.1"/>
    </source>
</evidence>
<dbReference type="Gene3D" id="3.40.50.10140">
    <property type="entry name" value="Toll/interleukin-1 receptor homology (TIR) domain"/>
    <property type="match status" value="1"/>
</dbReference>
<dbReference type="EMBL" id="CAJNYT010002842">
    <property type="protein sequence ID" value="CAF3496917.1"/>
    <property type="molecule type" value="Genomic_DNA"/>
</dbReference>